<proteinExistence type="predicted"/>
<keyword evidence="2" id="KW-1185">Reference proteome</keyword>
<dbReference type="AlphaFoldDB" id="A0A1W6LFF2"/>
<organism evidence="1 2">
    <name type="scientific">Piscinibacter gummiphilus</name>
    <dbReference type="NCBI Taxonomy" id="946333"/>
    <lineage>
        <taxon>Bacteria</taxon>
        <taxon>Pseudomonadati</taxon>
        <taxon>Pseudomonadota</taxon>
        <taxon>Betaproteobacteria</taxon>
        <taxon>Burkholderiales</taxon>
        <taxon>Sphaerotilaceae</taxon>
        <taxon>Piscinibacter</taxon>
    </lineage>
</organism>
<dbReference type="Proteomes" id="UP000193427">
    <property type="component" value="Chromosome"/>
</dbReference>
<dbReference type="EMBL" id="CP015118">
    <property type="protein sequence ID" value="ARN22950.1"/>
    <property type="molecule type" value="Genomic_DNA"/>
</dbReference>
<dbReference type="InterPro" id="IPR009936">
    <property type="entry name" value="DUF1468"/>
</dbReference>
<dbReference type="STRING" id="946333.A4W93_25240"/>
<evidence type="ECO:0000313" key="2">
    <source>
        <dbReference type="Proteomes" id="UP000193427"/>
    </source>
</evidence>
<evidence type="ECO:0000313" key="1">
    <source>
        <dbReference type="EMBL" id="ARN22950.1"/>
    </source>
</evidence>
<dbReference type="RefSeq" id="WP_085753262.1">
    <property type="nucleotide sequence ID" value="NZ_BSPR01000015.1"/>
</dbReference>
<reference evidence="1 2" key="1">
    <citation type="submission" date="2016-04" db="EMBL/GenBank/DDBJ databases">
        <title>Complete genome sequence of natural rubber-degrading, novel Gram-negative bacterium, Rhizobacter gummiphilus strain NS21.</title>
        <authorList>
            <person name="Tabata M."/>
            <person name="Kasai D."/>
            <person name="Fukuda M."/>
        </authorList>
    </citation>
    <scope>NUCLEOTIDE SEQUENCE [LARGE SCALE GENOMIC DNA]</scope>
    <source>
        <strain evidence="1 2">NS21</strain>
    </source>
</reference>
<protein>
    <submittedName>
        <fullName evidence="1">Tricarboxylate transporter</fullName>
    </submittedName>
</protein>
<name>A0A1W6LFF2_9BURK</name>
<gene>
    <name evidence="1" type="ORF">A4W93_25240</name>
</gene>
<accession>A0A1W6LFF2</accession>
<sequence>MEENPGPQDAAGPSVGSRWPEAIVSALLVGVAVLVITDSLRVGNGWADDGPQSGYFPFYIGLILLASSGSVLIGTLLKWRGENPVFAERTQLASVLAVLVPMGVYVGGIAWLGIYVASFLLIAYFMRRHGKYGWTATGAVSVAVPLVVYAVFERWFLVLLPKGPLESLLGV</sequence>
<dbReference type="Pfam" id="PF07331">
    <property type="entry name" value="TctB"/>
    <property type="match status" value="1"/>
</dbReference>
<dbReference type="KEGG" id="rgu:A4W93_25240"/>
<dbReference type="OrthoDB" id="6183775at2"/>